<keyword evidence="7" id="KW-0812">Transmembrane</keyword>
<protein>
    <recommendedName>
        <fullName evidence="2">histidine kinase</fullName>
        <ecNumber evidence="2">2.7.13.3</ecNumber>
    </recommendedName>
</protein>
<organism evidence="9 10">
    <name type="scientific">Melioribacter roseus (strain DSM 23840 / JCM 17771 / VKM B-2668 / P3M-2)</name>
    <dbReference type="NCBI Taxonomy" id="1191523"/>
    <lineage>
        <taxon>Bacteria</taxon>
        <taxon>Pseudomonadati</taxon>
        <taxon>Ignavibacteriota</taxon>
        <taxon>Ignavibacteria</taxon>
        <taxon>Ignavibacteriales</taxon>
        <taxon>Melioribacteraceae</taxon>
        <taxon>Melioribacter</taxon>
    </lineage>
</organism>
<dbReference type="Pfam" id="PF02518">
    <property type="entry name" value="HATPase_c"/>
    <property type="match status" value="1"/>
</dbReference>
<dbReference type="Proteomes" id="UP000009011">
    <property type="component" value="Chromosome"/>
</dbReference>
<dbReference type="SUPFAM" id="SSF47384">
    <property type="entry name" value="Homodimeric domain of signal transducing histidine kinase"/>
    <property type="match status" value="1"/>
</dbReference>
<dbReference type="Pfam" id="PF07494">
    <property type="entry name" value="Reg_prop"/>
    <property type="match status" value="5"/>
</dbReference>
<dbReference type="SMART" id="SM00387">
    <property type="entry name" value="HATPase_c"/>
    <property type="match status" value="1"/>
</dbReference>
<dbReference type="PATRIC" id="fig|1191523.3.peg.936"/>
<dbReference type="OrthoDB" id="9809670at2"/>
<dbReference type="GO" id="GO:0000155">
    <property type="term" value="F:phosphorelay sensor kinase activity"/>
    <property type="evidence" value="ECO:0007669"/>
    <property type="project" value="InterPro"/>
</dbReference>
<dbReference type="HOGENOM" id="CLU_000445_28_2_10"/>
<evidence type="ECO:0000256" key="1">
    <source>
        <dbReference type="ARBA" id="ARBA00000085"/>
    </source>
</evidence>
<dbReference type="Gene3D" id="1.10.287.130">
    <property type="match status" value="1"/>
</dbReference>
<evidence type="ECO:0000259" key="8">
    <source>
        <dbReference type="PROSITE" id="PS50109"/>
    </source>
</evidence>
<dbReference type="AlphaFoldDB" id="I6ZPY8"/>
<keyword evidence="7" id="KW-0472">Membrane</keyword>
<dbReference type="Pfam" id="PF07495">
    <property type="entry name" value="Y_Y_Y"/>
    <property type="match status" value="1"/>
</dbReference>
<evidence type="ECO:0000256" key="6">
    <source>
        <dbReference type="SAM" id="Coils"/>
    </source>
</evidence>
<dbReference type="InterPro" id="IPR005467">
    <property type="entry name" value="His_kinase_dom"/>
</dbReference>
<evidence type="ECO:0000256" key="3">
    <source>
        <dbReference type="ARBA" id="ARBA00022553"/>
    </source>
</evidence>
<dbReference type="PROSITE" id="PS50109">
    <property type="entry name" value="HIS_KIN"/>
    <property type="match status" value="1"/>
</dbReference>
<dbReference type="InterPro" id="IPR003594">
    <property type="entry name" value="HATPase_dom"/>
</dbReference>
<evidence type="ECO:0000313" key="10">
    <source>
        <dbReference type="Proteomes" id="UP000009011"/>
    </source>
</evidence>
<feature type="transmembrane region" description="Helical" evidence="7">
    <location>
        <begin position="758"/>
        <end position="776"/>
    </location>
</feature>
<keyword evidence="10" id="KW-1185">Reference proteome</keyword>
<keyword evidence="5" id="KW-0418">Kinase</keyword>
<dbReference type="PANTHER" id="PTHR43547:SF2">
    <property type="entry name" value="HYBRID SIGNAL TRANSDUCTION HISTIDINE KINASE C"/>
    <property type="match status" value="1"/>
</dbReference>
<dbReference type="SUPFAM" id="SSF63829">
    <property type="entry name" value="Calcium-dependent phosphotriesterase"/>
    <property type="match status" value="3"/>
</dbReference>
<evidence type="ECO:0000256" key="7">
    <source>
        <dbReference type="SAM" id="Phobius"/>
    </source>
</evidence>
<dbReference type="InterPro" id="IPR015943">
    <property type="entry name" value="WD40/YVTN_repeat-like_dom_sf"/>
</dbReference>
<dbReference type="CDD" id="cd00082">
    <property type="entry name" value="HisKA"/>
    <property type="match status" value="1"/>
</dbReference>
<evidence type="ECO:0000256" key="2">
    <source>
        <dbReference type="ARBA" id="ARBA00012438"/>
    </source>
</evidence>
<dbReference type="Gene3D" id="3.30.565.10">
    <property type="entry name" value="Histidine kinase-like ATPase, C-terminal domain"/>
    <property type="match status" value="1"/>
</dbReference>
<reference evidence="9 10" key="1">
    <citation type="journal article" date="2013" name="PLoS ONE">
        <title>Genomic analysis of Melioribacter roseus, facultatively anaerobic organotrophic bacterium representing a novel deep lineage within Bacteriodetes/Chlorobi group.</title>
        <authorList>
            <person name="Kadnikov V.V."/>
            <person name="Mardanov A.V."/>
            <person name="Podosokorskaya O.A."/>
            <person name="Gavrilov S.N."/>
            <person name="Kublanov I.V."/>
            <person name="Beletsky A.V."/>
            <person name="Bonch-Osmolovskaya E.A."/>
            <person name="Ravin N.V."/>
        </authorList>
    </citation>
    <scope>NUCLEOTIDE SEQUENCE [LARGE SCALE GENOMIC DNA]</scope>
    <source>
        <strain evidence="10">JCM 17771 / P3M-2</strain>
    </source>
</reference>
<evidence type="ECO:0000256" key="5">
    <source>
        <dbReference type="ARBA" id="ARBA00022777"/>
    </source>
</evidence>
<gene>
    <name evidence="9" type="ordered locus">MROS_0888</name>
</gene>
<dbReference type="eggNOG" id="COG2205">
    <property type="taxonomic scope" value="Bacteria"/>
</dbReference>
<dbReference type="Pfam" id="PF00512">
    <property type="entry name" value="HisKA"/>
    <property type="match status" value="1"/>
</dbReference>
<evidence type="ECO:0000256" key="4">
    <source>
        <dbReference type="ARBA" id="ARBA00022679"/>
    </source>
</evidence>
<dbReference type="InterPro" id="IPR003661">
    <property type="entry name" value="HisK_dim/P_dom"/>
</dbReference>
<dbReference type="InterPro" id="IPR011110">
    <property type="entry name" value="Reg_prop"/>
</dbReference>
<dbReference type="InterPro" id="IPR004358">
    <property type="entry name" value="Sig_transdc_His_kin-like_C"/>
</dbReference>
<feature type="domain" description="Histidine kinase" evidence="8">
    <location>
        <begin position="835"/>
        <end position="1054"/>
    </location>
</feature>
<accession>I6ZPY8</accession>
<dbReference type="Gene3D" id="2.60.40.10">
    <property type="entry name" value="Immunoglobulins"/>
    <property type="match status" value="1"/>
</dbReference>
<dbReference type="SUPFAM" id="SSF55874">
    <property type="entry name" value="ATPase domain of HSP90 chaperone/DNA topoisomerase II/histidine kinase"/>
    <property type="match status" value="1"/>
</dbReference>
<dbReference type="PANTHER" id="PTHR43547">
    <property type="entry name" value="TWO-COMPONENT HISTIDINE KINASE"/>
    <property type="match status" value="1"/>
</dbReference>
<dbReference type="FunFam" id="3.30.565.10:FF:000006">
    <property type="entry name" value="Sensor histidine kinase WalK"/>
    <property type="match status" value="1"/>
</dbReference>
<keyword evidence="4" id="KW-0808">Transferase</keyword>
<dbReference type="InterPro" id="IPR011123">
    <property type="entry name" value="Y_Y_Y"/>
</dbReference>
<dbReference type="PRINTS" id="PR00344">
    <property type="entry name" value="BCTRLSENSOR"/>
</dbReference>
<evidence type="ECO:0000313" key="9">
    <source>
        <dbReference type="EMBL" id="AFN74129.1"/>
    </source>
</evidence>
<dbReference type="Gene3D" id="2.130.10.10">
    <property type="entry name" value="YVTN repeat-like/Quinoprotein amine dehydrogenase"/>
    <property type="match status" value="3"/>
</dbReference>
<keyword evidence="6" id="KW-0175">Coiled coil</keyword>
<sequence>MEYSLLKYYRLILITASVLFAVNTVTGQSLDPSKRFSQYVIEKWTNKDGLPQNSVYGIMQSKDGFLWFGTEEGFVRYDGIRFEVFSSENIDLMNNNLVVTILQDSKGVFWAGTFGGLLKYSEKEVKLYDLSKGLSNNSVRALFEDEYGRIWAGTSDGLNIIEGDSVKTYSVNDGLTNDYIYKITGDRKGKIYLATRTGGVNIAEYDRNQVKFSAITTEHGLSSNFIRSVYLDSKNQLWVGAFQSGIELIKDGKPVNFEGKEKLKRLSALDFEEDEDGIIYIGAESGLYRLNKGRVDSFILSSQTNYNNIIDLFFDREGNLWLGTYSNGLYKIREGTFTAFAKEEGLPENFVLSVIADKKGVWVSTRSNNITRIIDGQVSNYVYKSDPDLMIQTYAVRNDTLWMGTNKGLYFYVDGKVRKIKKEECDNCSQIYALYVDKKNNLWVGTDGGGLFLYERGKLVNKSVDEKSSLLRVRFITEDDKGNLLLGTAGNGFIIYNDGVYKYYEESNGFPSNLVRHVIYDKTGTIWIATSGKGILRIKNGIVRQITRREGLPTDAVHAIAEDAEGFVWGSGNGGIFRVRKSELNGVADGKIESVYAEKFGTEDGMKNNECNGGVQGAVAVDSSGKIWFPTIQGVVSVDPESQHYNDYVPPVQIRRVLFDFEPSEISASMKAPVGTSIIRFDYIAPSFCKPEKIKYKYILEGYESNWNVWENRRSVIYYNLEPGEYTFRITSANKYGVWGNQEAKVNIYIPPAIYQTIYFKITAPLLMIGFIYLIIKWRVKKQEKQTALLERIVEIRTEELKNEIKAKEAVQKELKEYAEKLEELNKTKDKFFSIISHDLRNPLYSIASSADFLMNNRKVLSDGEIDELINLIKNSTLLLNNLIENLLAWARIQTGRIDYQKIDFDITESINNIVALLQTYAGQKEITIEFIPGGKIYVFADKTAIESILLNLLSNAIKFSYPEGVVTVKTKDSNGDYLEVCVEDNGVGIGNDDLSRIFDPNVNYTQRGTQGEKGTGLGLMLCKEHVENNGGKLWVESELGKGAKFYFTVPLSKEKRIGQTVSNG</sequence>
<name>I6ZPY8_MELRP</name>
<feature type="coiled-coil region" evidence="6">
    <location>
        <begin position="798"/>
        <end position="831"/>
    </location>
</feature>
<dbReference type="EMBL" id="CP003557">
    <property type="protein sequence ID" value="AFN74129.1"/>
    <property type="molecule type" value="Genomic_DNA"/>
</dbReference>
<keyword evidence="3" id="KW-0597">Phosphoprotein</keyword>
<keyword evidence="7" id="KW-1133">Transmembrane helix</keyword>
<dbReference type="SMART" id="SM00388">
    <property type="entry name" value="HisKA"/>
    <property type="match status" value="1"/>
</dbReference>
<dbReference type="EC" id="2.7.13.3" evidence="2"/>
<dbReference type="InterPro" id="IPR036097">
    <property type="entry name" value="HisK_dim/P_sf"/>
</dbReference>
<dbReference type="eggNOG" id="COG3292">
    <property type="taxonomic scope" value="Bacteria"/>
</dbReference>
<comment type="catalytic activity">
    <reaction evidence="1">
        <text>ATP + protein L-histidine = ADP + protein N-phospho-L-histidine.</text>
        <dbReference type="EC" id="2.7.13.3"/>
    </reaction>
</comment>
<dbReference type="InterPro" id="IPR013783">
    <property type="entry name" value="Ig-like_fold"/>
</dbReference>
<dbReference type="RefSeq" id="WP_014855565.1">
    <property type="nucleotide sequence ID" value="NC_018178.1"/>
</dbReference>
<dbReference type="KEGG" id="mro:MROS_0888"/>
<proteinExistence type="predicted"/>
<dbReference type="InterPro" id="IPR036890">
    <property type="entry name" value="HATPase_C_sf"/>
</dbReference>
<dbReference type="STRING" id="1191523.MROS_0888"/>